<evidence type="ECO:0000256" key="6">
    <source>
        <dbReference type="ARBA" id="ARBA00022777"/>
    </source>
</evidence>
<evidence type="ECO:0000256" key="7">
    <source>
        <dbReference type="ARBA" id="ARBA00022840"/>
    </source>
</evidence>
<keyword evidence="10" id="KW-1133">Transmembrane helix</keyword>
<keyword evidence="7" id="KW-0067">ATP-binding</keyword>
<keyword evidence="9" id="KW-0175">Coiled coil</keyword>
<keyword evidence="8" id="KW-0802">TPR repeat</keyword>
<feature type="transmembrane region" description="Helical" evidence="10">
    <location>
        <begin position="21"/>
        <end position="44"/>
    </location>
</feature>
<keyword evidence="13" id="KW-1185">Reference proteome</keyword>
<dbReference type="EMBL" id="CP042437">
    <property type="protein sequence ID" value="QEC78615.1"/>
    <property type="molecule type" value="Genomic_DNA"/>
</dbReference>
<comment type="catalytic activity">
    <reaction evidence="1">
        <text>ATP + protein L-histidine = ADP + protein N-phospho-L-histidine.</text>
        <dbReference type="EC" id="2.7.13.3"/>
    </reaction>
</comment>
<dbReference type="SMART" id="SM00387">
    <property type="entry name" value="HATPase_c"/>
    <property type="match status" value="1"/>
</dbReference>
<dbReference type="Gene3D" id="1.25.40.10">
    <property type="entry name" value="Tetratricopeptide repeat domain"/>
    <property type="match status" value="1"/>
</dbReference>
<dbReference type="InterPro" id="IPR011495">
    <property type="entry name" value="Sig_transdc_His_kin_sub2_dim/P"/>
</dbReference>
<dbReference type="InterPro" id="IPR003594">
    <property type="entry name" value="HATPase_dom"/>
</dbReference>
<keyword evidence="5" id="KW-0547">Nucleotide-binding</keyword>
<keyword evidence="10" id="KW-0472">Membrane</keyword>
<keyword evidence="3" id="KW-0597">Phosphoprotein</keyword>
<evidence type="ECO:0000256" key="8">
    <source>
        <dbReference type="PROSITE-ProRule" id="PRU00339"/>
    </source>
</evidence>
<dbReference type="Proteomes" id="UP000321362">
    <property type="component" value="Chromosome"/>
</dbReference>
<evidence type="ECO:0000256" key="9">
    <source>
        <dbReference type="SAM" id="Coils"/>
    </source>
</evidence>
<dbReference type="PANTHER" id="PTHR41523">
    <property type="entry name" value="TWO-COMPONENT SYSTEM SENSOR PROTEIN"/>
    <property type="match status" value="1"/>
</dbReference>
<evidence type="ECO:0000256" key="3">
    <source>
        <dbReference type="ARBA" id="ARBA00022553"/>
    </source>
</evidence>
<keyword evidence="6" id="KW-0418">Kinase</keyword>
<dbReference type="GO" id="GO:0005524">
    <property type="term" value="F:ATP binding"/>
    <property type="evidence" value="ECO:0007669"/>
    <property type="project" value="UniProtKB-KW"/>
</dbReference>
<reference evidence="12 13" key="1">
    <citation type="journal article" date="2013" name="J. Microbiol.">
        <title>Mucilaginibacter ginsenosidivorax sp. nov., with ginsenoside converting activity isolated from sediment.</title>
        <authorList>
            <person name="Kim J.K."/>
            <person name="Choi T.E."/>
            <person name="Liu Q.M."/>
            <person name="Park H.Y."/>
            <person name="Yi T.H."/>
            <person name="Yoon M.H."/>
            <person name="Kim S.C."/>
            <person name="Im W.T."/>
        </authorList>
    </citation>
    <scope>NUCLEOTIDE SEQUENCE [LARGE SCALE GENOMIC DNA]</scope>
    <source>
        <strain evidence="12 13">KHI28</strain>
    </source>
</reference>
<gene>
    <name evidence="12" type="ORF">FSB76_22685</name>
</gene>
<evidence type="ECO:0000256" key="1">
    <source>
        <dbReference type="ARBA" id="ARBA00000085"/>
    </source>
</evidence>
<sequence length="771" mass="88633">MGHQLPALAQQAGRKANIPKNCWLTVAVNCKYFTILLAILMLILPGFCPAQELKQQLYTQSVHHQPDTSRIKALYQLGLYYLSHYNQKNHLDSAQFYLNKALLMATAAHRSTEVNRCNLQLGNVYLARNNLPFAERYYTLVAQAHEAKLETAKQAQTWLEFGENVLNKMTDTGKRNPELAAEIAEKYYNRGIRLLETTGDTGALVERGIIIATFFSARGYNRYYRKRSIDIIKKFETSSFAQINALCANLSQIYRDEGNNNMSLFYLLKAMNRMDRLRDTVNKDVLYGELALIYDELGQVDESIQWYKKTLALRENIPNTSPAGLYRTAGFLALNLNKRGRSAEGLSYIIDLEKRYPPKDDDVRGMAAQVKAYCYDGLMQYKLAEKYYLVMMMYYRNSRTGYLREIGTYDIANFYVQQKKYSKAAYYLKDLNEGNFNLSRERNINLMRFKIDSAAGKPWSAIKYFQQYKRLNDSIFNATKSGQIEELQIKYATDQKESDLVSVTKDRQLQYEKANHATNSRNITLIGIGVLLIVVGLLYNSHRINQKKTIEIDRKNKELNQLVSEKDSLLEEKEWLIKEVHHRVKNNLQIVMSLLQRQSSFINNKEALAAIRNSEHRMHSIALIHQKLYQSDSLMLVNMIDYINDMVGYLQECFDLGNRIRFEKLVADINFEVNIAVPMGLILNEAITNSIKYAFNGHRDGYIRVALEQTGENDYLLEIADNGRGLAVDIDLEKMNSMGFNLMRGLSKQLGGKLSVSNAHGLVIKIAFHTR</sequence>
<dbReference type="KEGG" id="mgk:FSB76_22685"/>
<keyword evidence="4" id="KW-0808">Transferase</keyword>
<protein>
    <recommendedName>
        <fullName evidence="2">histidine kinase</fullName>
        <ecNumber evidence="2">2.7.13.3</ecNumber>
    </recommendedName>
</protein>
<dbReference type="Gene3D" id="3.30.450.20">
    <property type="entry name" value="PAS domain"/>
    <property type="match status" value="1"/>
</dbReference>
<dbReference type="SUPFAM" id="SSF81901">
    <property type="entry name" value="HCP-like"/>
    <property type="match status" value="1"/>
</dbReference>
<dbReference type="EC" id="2.7.13.3" evidence="2"/>
<evidence type="ECO:0000313" key="12">
    <source>
        <dbReference type="EMBL" id="QEC78615.1"/>
    </source>
</evidence>
<dbReference type="SUPFAM" id="SSF48452">
    <property type="entry name" value="TPR-like"/>
    <property type="match status" value="1"/>
</dbReference>
<accession>A0A5B8W6R2</accession>
<evidence type="ECO:0000256" key="10">
    <source>
        <dbReference type="SAM" id="Phobius"/>
    </source>
</evidence>
<dbReference type="InterPro" id="IPR019734">
    <property type="entry name" value="TPR_rpt"/>
</dbReference>
<dbReference type="OrthoDB" id="1523170at2"/>
<proteinExistence type="predicted"/>
<dbReference type="Gene3D" id="3.30.565.10">
    <property type="entry name" value="Histidine kinase-like ATPase, C-terminal domain"/>
    <property type="match status" value="1"/>
</dbReference>
<feature type="repeat" description="TPR" evidence="8">
    <location>
        <begin position="284"/>
        <end position="317"/>
    </location>
</feature>
<evidence type="ECO:0000313" key="13">
    <source>
        <dbReference type="Proteomes" id="UP000321362"/>
    </source>
</evidence>
<dbReference type="PANTHER" id="PTHR41523:SF8">
    <property type="entry name" value="ETHYLENE RESPONSE SENSOR PROTEIN"/>
    <property type="match status" value="1"/>
</dbReference>
<name>A0A5B8W6R2_9SPHI</name>
<organism evidence="12 13">
    <name type="scientific">Mucilaginibacter ginsenosidivorax</name>
    <dbReference type="NCBI Taxonomy" id="862126"/>
    <lineage>
        <taxon>Bacteria</taxon>
        <taxon>Pseudomonadati</taxon>
        <taxon>Bacteroidota</taxon>
        <taxon>Sphingobacteriia</taxon>
        <taxon>Sphingobacteriales</taxon>
        <taxon>Sphingobacteriaceae</taxon>
        <taxon>Mucilaginibacter</taxon>
    </lineage>
</organism>
<dbReference type="AlphaFoldDB" id="A0A5B8W6R2"/>
<feature type="coiled-coil region" evidence="9">
    <location>
        <begin position="545"/>
        <end position="579"/>
    </location>
</feature>
<evidence type="ECO:0000259" key="11">
    <source>
        <dbReference type="SMART" id="SM00387"/>
    </source>
</evidence>
<feature type="transmembrane region" description="Helical" evidence="10">
    <location>
        <begin position="523"/>
        <end position="540"/>
    </location>
</feature>
<dbReference type="SUPFAM" id="SSF55874">
    <property type="entry name" value="ATPase domain of HSP90 chaperone/DNA topoisomerase II/histidine kinase"/>
    <property type="match status" value="1"/>
</dbReference>
<dbReference type="InterPro" id="IPR011990">
    <property type="entry name" value="TPR-like_helical_dom_sf"/>
</dbReference>
<dbReference type="GO" id="GO:0004673">
    <property type="term" value="F:protein histidine kinase activity"/>
    <property type="evidence" value="ECO:0007669"/>
    <property type="project" value="UniProtKB-EC"/>
</dbReference>
<feature type="domain" description="Histidine kinase/HSP90-like ATPase" evidence="11">
    <location>
        <begin position="674"/>
        <end position="771"/>
    </location>
</feature>
<dbReference type="Pfam" id="PF07568">
    <property type="entry name" value="HisKA_2"/>
    <property type="match status" value="1"/>
</dbReference>
<keyword evidence="10" id="KW-0812">Transmembrane</keyword>
<evidence type="ECO:0000256" key="4">
    <source>
        <dbReference type="ARBA" id="ARBA00022679"/>
    </source>
</evidence>
<dbReference type="Pfam" id="PF02518">
    <property type="entry name" value="HATPase_c"/>
    <property type="match status" value="1"/>
</dbReference>
<dbReference type="InterPro" id="IPR036890">
    <property type="entry name" value="HATPase_C_sf"/>
</dbReference>
<evidence type="ECO:0000256" key="5">
    <source>
        <dbReference type="ARBA" id="ARBA00022741"/>
    </source>
</evidence>
<dbReference type="PROSITE" id="PS50005">
    <property type="entry name" value="TPR"/>
    <property type="match status" value="1"/>
</dbReference>
<evidence type="ECO:0000256" key="2">
    <source>
        <dbReference type="ARBA" id="ARBA00012438"/>
    </source>
</evidence>